<dbReference type="AlphaFoldDB" id="A0A3P7PWX0"/>
<feature type="compositionally biased region" description="Basic and acidic residues" evidence="1">
    <location>
        <begin position="208"/>
        <end position="241"/>
    </location>
</feature>
<dbReference type="OrthoDB" id="5843713at2759"/>
<feature type="region of interest" description="Disordered" evidence="1">
    <location>
        <begin position="208"/>
        <end position="250"/>
    </location>
</feature>
<keyword evidence="3" id="KW-1185">Reference proteome</keyword>
<evidence type="ECO:0000313" key="2">
    <source>
        <dbReference type="EMBL" id="VDN22586.1"/>
    </source>
</evidence>
<reference evidence="2 3" key="1">
    <citation type="submission" date="2018-11" db="EMBL/GenBank/DDBJ databases">
        <authorList>
            <consortium name="Pathogen Informatics"/>
        </authorList>
    </citation>
    <scope>NUCLEOTIDE SEQUENCE [LARGE SCALE GENOMIC DNA]</scope>
</reference>
<feature type="region of interest" description="Disordered" evidence="1">
    <location>
        <begin position="131"/>
        <end position="150"/>
    </location>
</feature>
<evidence type="ECO:0000256" key="1">
    <source>
        <dbReference type="SAM" id="MobiDB-lite"/>
    </source>
</evidence>
<proteinExistence type="predicted"/>
<dbReference type="EMBL" id="UYRT01080355">
    <property type="protein sequence ID" value="VDN22586.1"/>
    <property type="molecule type" value="Genomic_DNA"/>
</dbReference>
<evidence type="ECO:0000313" key="3">
    <source>
        <dbReference type="Proteomes" id="UP000271098"/>
    </source>
</evidence>
<sequence>MVSKEENERWVRAPPNCNPFDMRASFTCSSLSCRVRGAQATYGRNRLNTATGIERPTGGATAQARQCPEIQVPRGENCLLTTDCRQLEDGCFSSHLRWISTAKDASRSGCSSPGCRPVVYVPVPCEPVPADSRGVSDNRSKSSAEMAAQWPSTSSLSSPLLMVQQAAAVAPDICSRIPATDTATTSNSGITSGSAAYIAVSRCEMRTDRSNGRKFEGGRANELEEEKVEERKEEGQVRSETGHPSSRAFPPLQSLAVCLETTPSSSISATVIQ</sequence>
<gene>
    <name evidence="2" type="ORF">GPUH_LOCUS13580</name>
</gene>
<dbReference type="Proteomes" id="UP000271098">
    <property type="component" value="Unassembled WGS sequence"/>
</dbReference>
<accession>A0A3P7PWX0</accession>
<name>A0A3P7PWX0_9BILA</name>
<protein>
    <submittedName>
        <fullName evidence="2">Uncharacterized protein</fullName>
    </submittedName>
</protein>
<organism evidence="2 3">
    <name type="scientific">Gongylonema pulchrum</name>
    <dbReference type="NCBI Taxonomy" id="637853"/>
    <lineage>
        <taxon>Eukaryota</taxon>
        <taxon>Metazoa</taxon>
        <taxon>Ecdysozoa</taxon>
        <taxon>Nematoda</taxon>
        <taxon>Chromadorea</taxon>
        <taxon>Rhabditida</taxon>
        <taxon>Spirurina</taxon>
        <taxon>Spiruromorpha</taxon>
        <taxon>Spiruroidea</taxon>
        <taxon>Gongylonematidae</taxon>
        <taxon>Gongylonema</taxon>
    </lineage>
</organism>